<keyword evidence="6 11" id="KW-0812">Transmembrane</keyword>
<keyword evidence="4 11" id="KW-1003">Cell membrane</keyword>
<dbReference type="Pfam" id="PF01061">
    <property type="entry name" value="ABC2_membrane"/>
    <property type="match status" value="1"/>
</dbReference>
<geneLocation type="plasmid" evidence="15">
    <name>pp97_d</name>
</geneLocation>
<evidence type="ECO:0000256" key="12">
    <source>
        <dbReference type="SAM" id="MobiDB-lite"/>
    </source>
</evidence>
<protein>
    <recommendedName>
        <fullName evidence="11">Transport permease protein</fullName>
    </recommendedName>
</protein>
<dbReference type="PANTHER" id="PTHR30413">
    <property type="entry name" value="INNER MEMBRANE TRANSPORT PERMEASE"/>
    <property type="match status" value="1"/>
</dbReference>
<evidence type="ECO:0000256" key="9">
    <source>
        <dbReference type="ARBA" id="ARBA00023047"/>
    </source>
</evidence>
<feature type="domain" description="ABC transmembrane type-2" evidence="13">
    <location>
        <begin position="81"/>
        <end position="302"/>
    </location>
</feature>
<evidence type="ECO:0000313" key="15">
    <source>
        <dbReference type="Proteomes" id="UP000183859"/>
    </source>
</evidence>
<dbReference type="GO" id="GO:0015774">
    <property type="term" value="P:polysaccharide transport"/>
    <property type="evidence" value="ECO:0007669"/>
    <property type="project" value="UniProtKB-KW"/>
</dbReference>
<dbReference type="Proteomes" id="UP000183859">
    <property type="component" value="Plasmid pP97_d"/>
</dbReference>
<evidence type="ECO:0000256" key="5">
    <source>
        <dbReference type="ARBA" id="ARBA00022597"/>
    </source>
</evidence>
<evidence type="ECO:0000313" key="14">
    <source>
        <dbReference type="EMBL" id="APG49344.1"/>
    </source>
</evidence>
<sequence length="309" mass="33723">MGIHGVFMASLSSSAPPAQPRPLSPPKTQGTAQAPAQTPAQIPASPAANPHHRHRRSMATLRTVAALVLREMSTRYGRTPGGYLWGILEPLAAILFLSLGFSLVIRTPSLGTSFLLFYATGFLPFNLYQTLSGTVARALAYSRPLLRYPAVTWLDAILARFVLNSLTGIVITTLLITGILAVIDSRTAIDLPPLVEAITLAMVLGLGVGCINAVLMGLFPLWDVAWSIITRPLFLASGVIYIYEDLPPVAQDVLWYNPLLHITGLMRTGFYPTYNADYVSHSYVLLIGMTLTALGLILMRRYHRVILNR</sequence>
<evidence type="ECO:0000256" key="6">
    <source>
        <dbReference type="ARBA" id="ARBA00022692"/>
    </source>
</evidence>
<proteinExistence type="inferred from homology"/>
<keyword evidence="5" id="KW-0762">Sugar transport</keyword>
<feature type="transmembrane region" description="Helical" evidence="11">
    <location>
        <begin position="194"/>
        <end position="218"/>
    </location>
</feature>
<keyword evidence="15" id="KW-1185">Reference proteome</keyword>
<dbReference type="InterPro" id="IPR000412">
    <property type="entry name" value="ABC_2_transport"/>
</dbReference>
<keyword evidence="7" id="KW-0972">Capsule biogenesis/degradation</keyword>
<evidence type="ECO:0000256" key="3">
    <source>
        <dbReference type="ARBA" id="ARBA00022448"/>
    </source>
</evidence>
<feature type="compositionally biased region" description="Low complexity" evidence="12">
    <location>
        <begin position="26"/>
        <end position="48"/>
    </location>
</feature>
<keyword evidence="10 11" id="KW-0472">Membrane</keyword>
<feature type="region of interest" description="Disordered" evidence="12">
    <location>
        <begin position="10"/>
        <end position="56"/>
    </location>
</feature>
<dbReference type="GO" id="GO:0043190">
    <property type="term" value="C:ATP-binding cassette (ABC) transporter complex"/>
    <property type="evidence" value="ECO:0007669"/>
    <property type="project" value="InterPro"/>
</dbReference>
<dbReference type="AlphaFoldDB" id="A0A1L3IB89"/>
<dbReference type="PROSITE" id="PS51012">
    <property type="entry name" value="ABC_TM2"/>
    <property type="match status" value="1"/>
</dbReference>
<evidence type="ECO:0000256" key="4">
    <source>
        <dbReference type="ARBA" id="ARBA00022475"/>
    </source>
</evidence>
<evidence type="ECO:0000256" key="11">
    <source>
        <dbReference type="RuleBase" id="RU361157"/>
    </source>
</evidence>
<comment type="caution">
    <text evidence="11">Lacks conserved residue(s) required for the propagation of feature annotation.</text>
</comment>
<dbReference type="KEGG" id="php:PhaeoP97_03994"/>
<feature type="transmembrane region" description="Helical" evidence="11">
    <location>
        <begin position="82"/>
        <end position="104"/>
    </location>
</feature>
<evidence type="ECO:0000259" key="13">
    <source>
        <dbReference type="PROSITE" id="PS51012"/>
    </source>
</evidence>
<comment type="similarity">
    <text evidence="2 11">Belongs to the ABC-2 integral membrane protein family.</text>
</comment>
<gene>
    <name evidence="14" type="ORF">PhaeoP97_03994</name>
</gene>
<comment type="subcellular location">
    <subcellularLocation>
        <location evidence="11">Cell inner membrane</location>
        <topology evidence="11">Multi-pass membrane protein</topology>
    </subcellularLocation>
    <subcellularLocation>
        <location evidence="1">Cell membrane</location>
        <topology evidence="1">Multi-pass membrane protein</topology>
    </subcellularLocation>
</comment>
<organism evidence="14 15">
    <name type="scientific">Phaeobacter porticola</name>
    <dbReference type="NCBI Taxonomy" id="1844006"/>
    <lineage>
        <taxon>Bacteria</taxon>
        <taxon>Pseudomonadati</taxon>
        <taxon>Pseudomonadota</taxon>
        <taxon>Alphaproteobacteria</taxon>
        <taxon>Rhodobacterales</taxon>
        <taxon>Roseobacteraceae</taxon>
        <taxon>Phaeobacter</taxon>
    </lineage>
</organism>
<dbReference type="GO" id="GO:0140359">
    <property type="term" value="F:ABC-type transporter activity"/>
    <property type="evidence" value="ECO:0007669"/>
    <property type="project" value="InterPro"/>
</dbReference>
<dbReference type="PRINTS" id="PR00164">
    <property type="entry name" value="ABC2TRNSPORT"/>
</dbReference>
<dbReference type="InterPro" id="IPR013525">
    <property type="entry name" value="ABC2_TM"/>
</dbReference>
<dbReference type="PANTHER" id="PTHR30413:SF10">
    <property type="entry name" value="CAPSULE POLYSACCHARIDE EXPORT INNER-MEMBRANE PROTEIN CTRC"/>
    <property type="match status" value="1"/>
</dbReference>
<dbReference type="InterPro" id="IPR047817">
    <property type="entry name" value="ABC2_TM_bact-type"/>
</dbReference>
<evidence type="ECO:0000256" key="1">
    <source>
        <dbReference type="ARBA" id="ARBA00004651"/>
    </source>
</evidence>
<evidence type="ECO:0000256" key="8">
    <source>
        <dbReference type="ARBA" id="ARBA00022989"/>
    </source>
</evidence>
<keyword evidence="3 11" id="KW-0813">Transport</keyword>
<evidence type="ECO:0000256" key="7">
    <source>
        <dbReference type="ARBA" id="ARBA00022903"/>
    </source>
</evidence>
<keyword evidence="9" id="KW-0625">Polysaccharide transport</keyword>
<dbReference type="GO" id="GO:0015920">
    <property type="term" value="P:lipopolysaccharide transport"/>
    <property type="evidence" value="ECO:0007669"/>
    <property type="project" value="TreeGrafter"/>
</dbReference>
<feature type="transmembrane region" description="Helical" evidence="11">
    <location>
        <begin position="280"/>
        <end position="299"/>
    </location>
</feature>
<keyword evidence="14" id="KW-0614">Plasmid</keyword>
<accession>A0A1L3IB89</accession>
<feature type="transmembrane region" description="Helical" evidence="11">
    <location>
        <begin position="116"/>
        <end position="141"/>
    </location>
</feature>
<evidence type="ECO:0000256" key="10">
    <source>
        <dbReference type="ARBA" id="ARBA00023136"/>
    </source>
</evidence>
<name>A0A1L3IB89_9RHOB</name>
<feature type="transmembrane region" description="Helical" evidence="11">
    <location>
        <begin position="161"/>
        <end position="182"/>
    </location>
</feature>
<keyword evidence="8 11" id="KW-1133">Transmembrane helix</keyword>
<reference evidence="15" key="1">
    <citation type="submission" date="2016-07" db="EMBL/GenBank/DDBJ databases">
        <title>Phaeobacter portensis sp. nov., a tropodithietic acid producing bacterium isolated from a German harbor.</title>
        <authorList>
            <person name="Freese H.M."/>
            <person name="Bunk B."/>
            <person name="Breider S."/>
            <person name="Brinkhoff T."/>
        </authorList>
    </citation>
    <scope>NUCLEOTIDE SEQUENCE [LARGE SCALE GENOMIC DNA]</scope>
    <source>
        <strain evidence="15">P97</strain>
        <plasmid evidence="15">pp97_d</plasmid>
    </source>
</reference>
<evidence type="ECO:0000256" key="2">
    <source>
        <dbReference type="ARBA" id="ARBA00007783"/>
    </source>
</evidence>
<dbReference type="EMBL" id="CP016368">
    <property type="protein sequence ID" value="APG49344.1"/>
    <property type="molecule type" value="Genomic_DNA"/>
</dbReference>